<dbReference type="SMART" id="SM01040">
    <property type="entry name" value="Bro-N"/>
    <property type="match status" value="1"/>
</dbReference>
<feature type="domain" description="Bro-N" evidence="1">
    <location>
        <begin position="1"/>
        <end position="105"/>
    </location>
</feature>
<organism evidence="2 3">
    <name type="scientific">Salinibacillus aidingensis</name>
    <dbReference type="NCBI Taxonomy" id="237684"/>
    <lineage>
        <taxon>Bacteria</taxon>
        <taxon>Bacillati</taxon>
        <taxon>Bacillota</taxon>
        <taxon>Bacilli</taxon>
        <taxon>Bacillales</taxon>
        <taxon>Bacillaceae</taxon>
        <taxon>Salinibacillus</taxon>
    </lineage>
</organism>
<dbReference type="Pfam" id="PF02498">
    <property type="entry name" value="Bro-N"/>
    <property type="match status" value="1"/>
</dbReference>
<dbReference type="RefSeq" id="WP_343839660.1">
    <property type="nucleotide sequence ID" value="NZ_BAAADO010000003.1"/>
</dbReference>
<proteinExistence type="predicted"/>
<accession>A0ABN1B6G3</accession>
<evidence type="ECO:0000259" key="1">
    <source>
        <dbReference type="PROSITE" id="PS51750"/>
    </source>
</evidence>
<name>A0ABN1B6G3_9BACI</name>
<keyword evidence="3" id="KW-1185">Reference proteome</keyword>
<evidence type="ECO:0000313" key="3">
    <source>
        <dbReference type="Proteomes" id="UP001500880"/>
    </source>
</evidence>
<reference evidence="2 3" key="1">
    <citation type="journal article" date="2019" name="Int. J. Syst. Evol. Microbiol.">
        <title>The Global Catalogue of Microorganisms (GCM) 10K type strain sequencing project: providing services to taxonomists for standard genome sequencing and annotation.</title>
        <authorList>
            <consortium name="The Broad Institute Genomics Platform"/>
            <consortium name="The Broad Institute Genome Sequencing Center for Infectious Disease"/>
            <person name="Wu L."/>
            <person name="Ma J."/>
        </authorList>
    </citation>
    <scope>NUCLEOTIDE SEQUENCE [LARGE SCALE GENOMIC DNA]</scope>
    <source>
        <strain evidence="2 3">JCM 12389</strain>
    </source>
</reference>
<protein>
    <recommendedName>
        <fullName evidence="1">Bro-N domain-containing protein</fullName>
    </recommendedName>
</protein>
<dbReference type="Proteomes" id="UP001500880">
    <property type="component" value="Unassembled WGS sequence"/>
</dbReference>
<dbReference type="InterPro" id="IPR018878">
    <property type="entry name" value="ORF6C_dom"/>
</dbReference>
<dbReference type="Pfam" id="PF10552">
    <property type="entry name" value="ORF6C"/>
    <property type="match status" value="1"/>
</dbReference>
<evidence type="ECO:0000313" key="2">
    <source>
        <dbReference type="EMBL" id="GAA0491017.1"/>
    </source>
</evidence>
<sequence>MSQLQVFENELFKVSAKTEDEQILFDAEQVAKSLGFTETKGNKLYVRWRSINGYLDKYISQHLAKGDFIPEPLVYKLAFKASNEVAEKFQDWLAIEVIPAIRRTGSYELEKPKSELEILQGTVNELVSQDKRITNLEETMRIDGGQEFQIRSKANSVVIEALGGKESSAYNQLSRKAFTEFWRDFKKHFSLPRYGDLPKKQFEDGLRFIDMWQPSTGLRIEIENANKQQTMRVI</sequence>
<dbReference type="PROSITE" id="PS51750">
    <property type="entry name" value="BRO_N"/>
    <property type="match status" value="1"/>
</dbReference>
<gene>
    <name evidence="2" type="ORF">GCM10008986_16340</name>
</gene>
<comment type="caution">
    <text evidence="2">The sequence shown here is derived from an EMBL/GenBank/DDBJ whole genome shotgun (WGS) entry which is preliminary data.</text>
</comment>
<dbReference type="InterPro" id="IPR003497">
    <property type="entry name" value="BRO_N_domain"/>
</dbReference>
<dbReference type="EMBL" id="BAAADO010000003">
    <property type="protein sequence ID" value="GAA0491017.1"/>
    <property type="molecule type" value="Genomic_DNA"/>
</dbReference>